<dbReference type="AlphaFoldDB" id="A0A6C0BR17"/>
<protein>
    <submittedName>
        <fullName evidence="1">Uncharacterized protein</fullName>
    </submittedName>
</protein>
<evidence type="ECO:0000313" key="1">
    <source>
        <dbReference type="EMBL" id="QHS94432.1"/>
    </source>
</evidence>
<organism evidence="1">
    <name type="scientific">viral metagenome</name>
    <dbReference type="NCBI Taxonomy" id="1070528"/>
    <lineage>
        <taxon>unclassified sequences</taxon>
        <taxon>metagenomes</taxon>
        <taxon>organismal metagenomes</taxon>
    </lineage>
</organism>
<reference evidence="1" key="1">
    <citation type="journal article" date="2020" name="Nature">
        <title>Giant virus diversity and host interactions through global metagenomics.</title>
        <authorList>
            <person name="Schulz F."/>
            <person name="Roux S."/>
            <person name="Paez-Espino D."/>
            <person name="Jungbluth S."/>
            <person name="Walsh D.A."/>
            <person name="Denef V.J."/>
            <person name="McMahon K.D."/>
            <person name="Konstantinidis K.T."/>
            <person name="Eloe-Fadrosh E.A."/>
            <person name="Kyrpides N.C."/>
            <person name="Woyke T."/>
        </authorList>
    </citation>
    <scope>NUCLEOTIDE SEQUENCE</scope>
    <source>
        <strain evidence="1">GVMAG-M-3300018416-26</strain>
    </source>
</reference>
<dbReference type="EMBL" id="MN739223">
    <property type="protein sequence ID" value="QHS94432.1"/>
    <property type="molecule type" value="Genomic_DNA"/>
</dbReference>
<sequence length="140" mass="16916">MAETIRPLFHSSLPVYIVVDEIFGKHLYKSYSPLNDYQKESIVCKHFLFRKILMKYYHMYEGEQVSNMKFLNMLDNDLFLAINEGNTFDIKSKYLEEHLEIVHACMLYVPEDRLSRFVYDVWCMLDSEKKTEVYEYLINR</sequence>
<name>A0A6C0BR17_9ZZZZ</name>
<proteinExistence type="predicted"/>
<accession>A0A6C0BR17</accession>